<feature type="signal peptide" evidence="3">
    <location>
        <begin position="1"/>
        <end position="23"/>
    </location>
</feature>
<comment type="caution">
    <text evidence="4">The sequence shown here is derived from an EMBL/GenBank/DDBJ whole genome shotgun (WGS) entry which is preliminary data.</text>
</comment>
<dbReference type="EMBL" id="VIIS01001499">
    <property type="protein sequence ID" value="KAF0297328.1"/>
    <property type="molecule type" value="Genomic_DNA"/>
</dbReference>
<gene>
    <name evidence="4" type="ORF">FJT64_005215</name>
</gene>
<dbReference type="OrthoDB" id="6396764at2759"/>
<feature type="compositionally biased region" description="Basic residues" evidence="2">
    <location>
        <begin position="255"/>
        <end position="271"/>
    </location>
</feature>
<evidence type="ECO:0000313" key="5">
    <source>
        <dbReference type="Proteomes" id="UP000440578"/>
    </source>
</evidence>
<dbReference type="AlphaFoldDB" id="A0A6A4W5M5"/>
<feature type="region of interest" description="Disordered" evidence="2">
    <location>
        <begin position="244"/>
        <end position="273"/>
    </location>
</feature>
<feature type="coiled-coil region" evidence="1">
    <location>
        <begin position="285"/>
        <end position="370"/>
    </location>
</feature>
<sequence>MSSAALRCLCVAVLVAAVSGAAADPQLRQLVKMLATRLDTLERDRAEDRERVARLEGRLTADPGRVTEGVARMRAELRQLSDHIRTQATVTESLQEMRSEIDGISDEIRRLKEATESSAARAAHSSDADSSQQTVISWLKDMVTMLKGQVADLAEGFNVTQLLQLQQSAASRATLLETDVRSLEDSVQTLRAHRRADGTQLGQLKTDLTELLAKAQDRENTYAHLLDEVSTLRKELLFAPAHNATEPTDEPATWRPHHSRRRHHRRHRGHSGRGPFQLRAVEQILDVVYRRQQELDSELQAARRNVSTLQQWRAAAEQRQEELLERAERADRERQQLQWQLNVTSCRDSVREVQQSTTRLIQEVEQLETKVDGQMVEVRRDLAQLQVGYGTLQTAVRAVGDEQKQLPALSRQMKQKMAELSERQDLDRTSLLELQTDLLTLALDRPSSDGQHKVAR</sequence>
<accession>A0A6A4W5M5</accession>
<evidence type="ECO:0000256" key="3">
    <source>
        <dbReference type="SAM" id="SignalP"/>
    </source>
</evidence>
<protein>
    <submittedName>
        <fullName evidence="4">Uncharacterized protein</fullName>
    </submittedName>
</protein>
<organism evidence="4 5">
    <name type="scientific">Amphibalanus amphitrite</name>
    <name type="common">Striped barnacle</name>
    <name type="synonym">Balanus amphitrite</name>
    <dbReference type="NCBI Taxonomy" id="1232801"/>
    <lineage>
        <taxon>Eukaryota</taxon>
        <taxon>Metazoa</taxon>
        <taxon>Ecdysozoa</taxon>
        <taxon>Arthropoda</taxon>
        <taxon>Crustacea</taxon>
        <taxon>Multicrustacea</taxon>
        <taxon>Cirripedia</taxon>
        <taxon>Thoracica</taxon>
        <taxon>Thoracicalcarea</taxon>
        <taxon>Balanomorpha</taxon>
        <taxon>Balanoidea</taxon>
        <taxon>Balanidae</taxon>
        <taxon>Amphibalaninae</taxon>
        <taxon>Amphibalanus</taxon>
    </lineage>
</organism>
<feature type="chain" id="PRO_5025566191" evidence="3">
    <location>
        <begin position="24"/>
        <end position="456"/>
    </location>
</feature>
<keyword evidence="3" id="KW-0732">Signal</keyword>
<keyword evidence="5" id="KW-1185">Reference proteome</keyword>
<reference evidence="4 5" key="1">
    <citation type="submission" date="2019-07" db="EMBL/GenBank/DDBJ databases">
        <title>Draft genome assembly of a fouling barnacle, Amphibalanus amphitrite (Darwin, 1854): The first reference genome for Thecostraca.</title>
        <authorList>
            <person name="Kim W."/>
        </authorList>
    </citation>
    <scope>NUCLEOTIDE SEQUENCE [LARGE SCALE GENOMIC DNA]</scope>
    <source>
        <strain evidence="4">SNU_AA5</strain>
        <tissue evidence="4">Soma without cirri and trophi</tissue>
    </source>
</reference>
<name>A0A6A4W5M5_AMPAM</name>
<keyword evidence="1" id="KW-0175">Coiled coil</keyword>
<dbReference type="Proteomes" id="UP000440578">
    <property type="component" value="Unassembled WGS sequence"/>
</dbReference>
<evidence type="ECO:0000313" key="4">
    <source>
        <dbReference type="EMBL" id="KAF0297328.1"/>
    </source>
</evidence>
<proteinExistence type="predicted"/>
<evidence type="ECO:0000256" key="1">
    <source>
        <dbReference type="SAM" id="Coils"/>
    </source>
</evidence>
<feature type="coiled-coil region" evidence="1">
    <location>
        <begin position="31"/>
        <end position="58"/>
    </location>
</feature>
<evidence type="ECO:0000256" key="2">
    <source>
        <dbReference type="SAM" id="MobiDB-lite"/>
    </source>
</evidence>